<feature type="region of interest" description="Disordered" evidence="1">
    <location>
        <begin position="196"/>
        <end position="228"/>
    </location>
</feature>
<organism evidence="2 3">
    <name type="scientific">Gordonia soli NBRC 108243</name>
    <dbReference type="NCBI Taxonomy" id="1223545"/>
    <lineage>
        <taxon>Bacteria</taxon>
        <taxon>Bacillati</taxon>
        <taxon>Actinomycetota</taxon>
        <taxon>Actinomycetes</taxon>
        <taxon>Mycobacteriales</taxon>
        <taxon>Gordoniaceae</taxon>
        <taxon>Gordonia</taxon>
    </lineage>
</organism>
<evidence type="ECO:0000313" key="2">
    <source>
        <dbReference type="EMBL" id="GAC69768.1"/>
    </source>
</evidence>
<feature type="region of interest" description="Disordered" evidence="1">
    <location>
        <begin position="154"/>
        <end position="175"/>
    </location>
</feature>
<evidence type="ECO:0000256" key="1">
    <source>
        <dbReference type="SAM" id="MobiDB-lite"/>
    </source>
</evidence>
<dbReference type="EMBL" id="BANX01000028">
    <property type="protein sequence ID" value="GAC69768.1"/>
    <property type="molecule type" value="Genomic_DNA"/>
</dbReference>
<dbReference type="eggNOG" id="COG1020">
    <property type="taxonomic scope" value="Bacteria"/>
</dbReference>
<dbReference type="Proteomes" id="UP000011666">
    <property type="component" value="Unassembled WGS sequence"/>
</dbReference>
<proteinExistence type="predicted"/>
<keyword evidence="3" id="KW-1185">Reference proteome</keyword>
<feature type="compositionally biased region" description="Basic and acidic residues" evidence="1">
    <location>
        <begin position="162"/>
        <end position="175"/>
    </location>
</feature>
<name>M0QMH0_9ACTN</name>
<comment type="caution">
    <text evidence="2">The sequence shown here is derived from an EMBL/GenBank/DDBJ whole genome shotgun (WGS) entry which is preliminary data.</text>
</comment>
<evidence type="ECO:0008006" key="4">
    <source>
        <dbReference type="Google" id="ProtNLM"/>
    </source>
</evidence>
<evidence type="ECO:0000313" key="3">
    <source>
        <dbReference type="Proteomes" id="UP000011666"/>
    </source>
</evidence>
<gene>
    <name evidence="2" type="ORF">GS4_28_00160</name>
</gene>
<sequence length="467" mass="49985">MRSGDTMVRRVSGADESYLLAEQFFGLRAPIQFIWSFADDPGFDAVVDLRDRLAEGALNRAVVGARVPGARHRWVRAHSIPSLDKADQAISDEEIGAWADERLRQSRLAPADGHGWRLDTVSVIGGGRVVSLLVSHMIADGEGVYRALAAARSADPSSAALPERHDDAESAMRGDARDALRQVGAAGRALRQLVRAATAARRRPDGTDPTPAPTGVGEPTAQQVSPQPAPVVRVGAGLVDPEPTLAILDLDRDELHKRAAEHGGTANSLFTAVLAGVMRRSSYPVDGPLRVCMAVNTRAGDADDRANASGGVWIRLPDPVEPADGLSMIRALSKRAFADYAATGADQVADNLQPVVRLLPRPVVRRLMQSVPGPDTTVSNLGVAPADVLIIGDSRPSSFAIRAIMQGRPAANRREQGPALAAWAVEYGDRVTLTFFGIHPDHFGDVDHVREIVGAELAEWGLGHRWW</sequence>
<dbReference type="AlphaFoldDB" id="M0QMH0"/>
<dbReference type="OrthoDB" id="4365416at2"/>
<accession>M0QMH0</accession>
<reference evidence="2 3" key="1">
    <citation type="submission" date="2013-01" db="EMBL/GenBank/DDBJ databases">
        <title>Whole genome shotgun sequence of Gordonia soli NBRC 108243.</title>
        <authorList>
            <person name="Isaki-Nakamura S."/>
            <person name="Hosoyama A."/>
            <person name="Tsuchikane K."/>
            <person name="Ando Y."/>
            <person name="Baba S."/>
            <person name="Ohji S."/>
            <person name="Hamada M."/>
            <person name="Tamura T."/>
            <person name="Yamazoe A."/>
            <person name="Yamazaki S."/>
            <person name="Fujita N."/>
        </authorList>
    </citation>
    <scope>NUCLEOTIDE SEQUENCE [LARGE SCALE GENOMIC DNA]</scope>
    <source>
        <strain evidence="2 3">NBRC 108243</strain>
    </source>
</reference>
<dbReference type="RefSeq" id="WP_007623159.1">
    <property type="nucleotide sequence ID" value="NZ_BANX01000028.1"/>
</dbReference>
<dbReference type="STRING" id="1223545.GS4_28_00160"/>
<protein>
    <recommendedName>
        <fullName evidence="4">Diacylglycerol O-acyltransferase</fullName>
    </recommendedName>
</protein>